<keyword evidence="2" id="KW-1185">Reference proteome</keyword>
<evidence type="ECO:0000313" key="2">
    <source>
        <dbReference type="Proteomes" id="UP000005408"/>
    </source>
</evidence>
<dbReference type="Proteomes" id="UP000005408">
    <property type="component" value="Unassembled WGS sequence"/>
</dbReference>
<name>A0A8W8MPV2_MAGGI</name>
<organism evidence="1 2">
    <name type="scientific">Magallana gigas</name>
    <name type="common">Pacific oyster</name>
    <name type="synonym">Crassostrea gigas</name>
    <dbReference type="NCBI Taxonomy" id="29159"/>
    <lineage>
        <taxon>Eukaryota</taxon>
        <taxon>Metazoa</taxon>
        <taxon>Spiralia</taxon>
        <taxon>Lophotrochozoa</taxon>
        <taxon>Mollusca</taxon>
        <taxon>Bivalvia</taxon>
        <taxon>Autobranchia</taxon>
        <taxon>Pteriomorphia</taxon>
        <taxon>Ostreida</taxon>
        <taxon>Ostreoidea</taxon>
        <taxon>Ostreidae</taxon>
        <taxon>Magallana</taxon>
    </lineage>
</organism>
<proteinExistence type="predicted"/>
<accession>A0A8W8MPV2</accession>
<evidence type="ECO:0000313" key="1">
    <source>
        <dbReference type="EnsemblMetazoa" id="G33663.1:cds"/>
    </source>
</evidence>
<dbReference type="AlphaFoldDB" id="A0A8W8MPV2"/>
<reference evidence="1" key="1">
    <citation type="submission" date="2022-08" db="UniProtKB">
        <authorList>
            <consortium name="EnsemblMetazoa"/>
        </authorList>
    </citation>
    <scope>IDENTIFICATION</scope>
    <source>
        <strain evidence="1">05x7-T-G4-1.051#20</strain>
    </source>
</reference>
<sequence>MQIVYIQEGYFVVVDTLKAFGKEVATIVRRFLLRHKIVASRKKALEQKFKPPVGHMDHCGPYILQVAKNEVLQLPQIRKWV</sequence>
<dbReference type="EnsemblMetazoa" id="G33663.1">
    <property type="protein sequence ID" value="G33663.1:cds"/>
    <property type="gene ID" value="G33663"/>
</dbReference>
<protein>
    <submittedName>
        <fullName evidence="1">Uncharacterized protein</fullName>
    </submittedName>
</protein>